<dbReference type="EMBL" id="BAABKC010000080">
    <property type="protein sequence ID" value="GAA5068773.1"/>
    <property type="molecule type" value="Genomic_DNA"/>
</dbReference>
<keyword evidence="2" id="KW-1185">Reference proteome</keyword>
<evidence type="ECO:0000313" key="1">
    <source>
        <dbReference type="EMBL" id="GAA5068773.1"/>
    </source>
</evidence>
<accession>A0ABP9L046</accession>
<name>A0ABP9L046_9ACTN</name>
<dbReference type="PROSITE" id="PS51257">
    <property type="entry name" value="PROKAR_LIPOPROTEIN"/>
    <property type="match status" value="1"/>
</dbReference>
<evidence type="ECO:0000313" key="2">
    <source>
        <dbReference type="Proteomes" id="UP001500124"/>
    </source>
</evidence>
<organism evidence="1 2">
    <name type="scientific">Streptomyces similanensis</name>
    <dbReference type="NCBI Taxonomy" id="1274988"/>
    <lineage>
        <taxon>Bacteria</taxon>
        <taxon>Bacillati</taxon>
        <taxon>Actinomycetota</taxon>
        <taxon>Actinomycetes</taxon>
        <taxon>Kitasatosporales</taxon>
        <taxon>Streptomycetaceae</taxon>
        <taxon>Streptomyces</taxon>
    </lineage>
</organism>
<evidence type="ECO:0008006" key="3">
    <source>
        <dbReference type="Google" id="ProtNLM"/>
    </source>
</evidence>
<sequence length="194" mass="20819">MKKLAAHLATITLGIAAVTGCGGSDGGVKGNSKMDMQEAAEKADALVYRTFGAVRPPLEWTHDASDHGGCGGSDEYGDVTRRAVVMTKVSAERRGALLGVIERYWKKTGLKITKVVSDKEFPEVYAETEDGLLRTGLVVGGQGQFFLDVQTACVRTSEVKAPGTQARGHSYYGKDVPRPNVTDPFWSSREPVTP</sequence>
<protein>
    <recommendedName>
        <fullName evidence="3">Lipoprotein</fullName>
    </recommendedName>
</protein>
<reference evidence="2" key="1">
    <citation type="journal article" date="2019" name="Int. J. Syst. Evol. Microbiol.">
        <title>The Global Catalogue of Microorganisms (GCM) 10K type strain sequencing project: providing services to taxonomists for standard genome sequencing and annotation.</title>
        <authorList>
            <consortium name="The Broad Institute Genomics Platform"/>
            <consortium name="The Broad Institute Genome Sequencing Center for Infectious Disease"/>
            <person name="Wu L."/>
            <person name="Ma J."/>
        </authorList>
    </citation>
    <scope>NUCLEOTIDE SEQUENCE [LARGE SCALE GENOMIC DNA]</scope>
    <source>
        <strain evidence="2">JCM 18410</strain>
    </source>
</reference>
<proteinExistence type="predicted"/>
<comment type="caution">
    <text evidence="1">The sequence shown here is derived from an EMBL/GenBank/DDBJ whole genome shotgun (WGS) entry which is preliminary data.</text>
</comment>
<gene>
    <name evidence="1" type="ORF">GCM10023336_52310</name>
</gene>
<dbReference type="Proteomes" id="UP001500124">
    <property type="component" value="Unassembled WGS sequence"/>
</dbReference>